<evidence type="ECO:0000256" key="3">
    <source>
        <dbReference type="ARBA" id="ARBA00022448"/>
    </source>
</evidence>
<dbReference type="SUPFAM" id="SSF143865">
    <property type="entry name" value="CorA soluble domain-like"/>
    <property type="match status" value="1"/>
</dbReference>
<feature type="transmembrane region" description="Helical" evidence="9">
    <location>
        <begin position="332"/>
        <end position="351"/>
    </location>
</feature>
<accession>A0ABY4N7H6</accession>
<evidence type="ECO:0000256" key="8">
    <source>
        <dbReference type="SAM" id="MobiDB-lite"/>
    </source>
</evidence>
<evidence type="ECO:0000313" key="11">
    <source>
        <dbReference type="Proteomes" id="UP001055868"/>
    </source>
</evidence>
<evidence type="ECO:0000256" key="6">
    <source>
        <dbReference type="ARBA" id="ARBA00022989"/>
    </source>
</evidence>
<keyword evidence="11" id="KW-1185">Reference proteome</keyword>
<sequence>MTTVRCLSLSGTTDDGWSLSEVDVPLAELRSRLSRTDGPTLWLDLVQDDGPADGAGIADGAGPVGGGAASEVAEALGLRRTEIEGILGRHARAKAVHHADHLAFIVYAPVPVGEAVRAALGGDPEAPEEEAPQPRRGEDQFRATRIAGFVHPGGVVTVRSDDAFDLSAVREAWAEDEGAPLGASGLAHLVLDHVVDAQFWAAQWMDDRLDDLEDDVFEAAGRSAGIETVAAALRGELTRLRRWIQPMASVIDRLRPETSEGRGSAAAAPGPERTPPSAHPGALELRSLHAELADHAARTEEWLDSQHETLTSVVQTHLALQDQHLNVVMRKLAGWAAVVSIPTLVTGWFGINVPYPGFGSPVGLAIAAVLVLVPTLAVGVLMRRARWI</sequence>
<name>A0ABY4N7H6_9MICO</name>
<reference evidence="10" key="1">
    <citation type="submission" date="2022-05" db="EMBL/GenBank/DDBJ databases">
        <title>Genomic analysis of Brachybacterium sp. CBA3104.</title>
        <authorList>
            <person name="Roh S.W."/>
            <person name="Kim Y.B."/>
            <person name="Kim Y."/>
        </authorList>
    </citation>
    <scope>NUCLEOTIDE SEQUENCE</scope>
    <source>
        <strain evidence="10">CBA3104</strain>
    </source>
</reference>
<dbReference type="RefSeq" id="WP_249478953.1">
    <property type="nucleotide sequence ID" value="NZ_CP097218.1"/>
</dbReference>
<dbReference type="InterPro" id="IPR045861">
    <property type="entry name" value="CorA_cytoplasmic_dom"/>
</dbReference>
<evidence type="ECO:0000256" key="5">
    <source>
        <dbReference type="ARBA" id="ARBA00022692"/>
    </source>
</evidence>
<dbReference type="Gene3D" id="1.20.58.340">
    <property type="entry name" value="Magnesium transport protein CorA, transmembrane region"/>
    <property type="match status" value="2"/>
</dbReference>
<gene>
    <name evidence="10" type="ORF">M4486_19430</name>
</gene>
<evidence type="ECO:0000313" key="10">
    <source>
        <dbReference type="EMBL" id="UQN29771.1"/>
    </source>
</evidence>
<dbReference type="Gene3D" id="3.30.460.20">
    <property type="entry name" value="CorA soluble domain-like"/>
    <property type="match status" value="1"/>
</dbReference>
<dbReference type="InterPro" id="IPR045863">
    <property type="entry name" value="CorA_TM1_TM2"/>
</dbReference>
<dbReference type="Pfam" id="PF01544">
    <property type="entry name" value="CorA"/>
    <property type="match status" value="1"/>
</dbReference>
<keyword evidence="6 9" id="KW-1133">Transmembrane helix</keyword>
<evidence type="ECO:0000256" key="9">
    <source>
        <dbReference type="SAM" id="Phobius"/>
    </source>
</evidence>
<dbReference type="SUPFAM" id="SSF144083">
    <property type="entry name" value="Magnesium transport protein CorA, transmembrane region"/>
    <property type="match status" value="1"/>
</dbReference>
<comment type="subcellular location">
    <subcellularLocation>
        <location evidence="1">Cell membrane</location>
        <topology evidence="1">Multi-pass membrane protein</topology>
    </subcellularLocation>
</comment>
<evidence type="ECO:0008006" key="12">
    <source>
        <dbReference type="Google" id="ProtNLM"/>
    </source>
</evidence>
<comment type="similarity">
    <text evidence="2">Belongs to the CorA metal ion transporter (MIT) (TC 1.A.35) family.</text>
</comment>
<protein>
    <recommendedName>
        <fullName evidence="12">Magnesium transporter</fullName>
    </recommendedName>
</protein>
<dbReference type="PANTHER" id="PTHR46494">
    <property type="entry name" value="CORA FAMILY METAL ION TRANSPORTER (EUROFUNG)"/>
    <property type="match status" value="1"/>
</dbReference>
<organism evidence="10 11">
    <name type="scientific">Brachybacterium kimchii</name>
    <dbReference type="NCBI Taxonomy" id="2942909"/>
    <lineage>
        <taxon>Bacteria</taxon>
        <taxon>Bacillati</taxon>
        <taxon>Actinomycetota</taxon>
        <taxon>Actinomycetes</taxon>
        <taxon>Micrococcales</taxon>
        <taxon>Dermabacteraceae</taxon>
        <taxon>Brachybacterium</taxon>
    </lineage>
</organism>
<feature type="region of interest" description="Disordered" evidence="8">
    <location>
        <begin position="254"/>
        <end position="281"/>
    </location>
</feature>
<evidence type="ECO:0000256" key="7">
    <source>
        <dbReference type="ARBA" id="ARBA00023136"/>
    </source>
</evidence>
<evidence type="ECO:0000256" key="1">
    <source>
        <dbReference type="ARBA" id="ARBA00004651"/>
    </source>
</evidence>
<feature type="transmembrane region" description="Helical" evidence="9">
    <location>
        <begin position="363"/>
        <end position="382"/>
    </location>
</feature>
<keyword evidence="5 9" id="KW-0812">Transmembrane</keyword>
<keyword evidence="3" id="KW-0813">Transport</keyword>
<dbReference type="PANTHER" id="PTHR46494:SF1">
    <property type="entry name" value="CORA FAMILY METAL ION TRANSPORTER (EUROFUNG)"/>
    <property type="match status" value="1"/>
</dbReference>
<dbReference type="EMBL" id="CP097218">
    <property type="protein sequence ID" value="UQN29771.1"/>
    <property type="molecule type" value="Genomic_DNA"/>
</dbReference>
<proteinExistence type="inferred from homology"/>
<dbReference type="Proteomes" id="UP001055868">
    <property type="component" value="Chromosome"/>
</dbReference>
<keyword evidence="7 9" id="KW-0472">Membrane</keyword>
<evidence type="ECO:0000256" key="2">
    <source>
        <dbReference type="ARBA" id="ARBA00009765"/>
    </source>
</evidence>
<keyword evidence="4" id="KW-1003">Cell membrane</keyword>
<dbReference type="InterPro" id="IPR002523">
    <property type="entry name" value="MgTranspt_CorA/ZnTranspt_ZntB"/>
</dbReference>
<evidence type="ECO:0000256" key="4">
    <source>
        <dbReference type="ARBA" id="ARBA00022475"/>
    </source>
</evidence>